<dbReference type="Gene3D" id="3.10.490.10">
    <property type="entry name" value="Gamma-glutamyl cyclotransferase-like"/>
    <property type="match status" value="1"/>
</dbReference>
<feature type="domain" description="Gamma-glutamylcyclotransferase AIG2-like" evidence="1">
    <location>
        <begin position="38"/>
        <end position="124"/>
    </location>
</feature>
<dbReference type="SUPFAM" id="SSF110857">
    <property type="entry name" value="Gamma-glutamyl cyclotransferase-like"/>
    <property type="match status" value="1"/>
</dbReference>
<sequence length="162" mass="17716">MYVFGYGSLVSAVTGPVPATLAGWRPSWNVGSDTSSHPEREFRDAAGRPYDGVVAVLGIEPSPGGVCPGAVFAVDADALPALDRRERNYERRDVTDLVDWPGKPRGCLVFTYVPRPEALRRLVDAGETGREVVVRSRYLALCRSVPVPPFPLRDLTQHVRLS</sequence>
<evidence type="ECO:0000313" key="2">
    <source>
        <dbReference type="EMBL" id="GIJ57427.1"/>
    </source>
</evidence>
<accession>A0A8J3Z6R7</accession>
<evidence type="ECO:0000313" key="3">
    <source>
        <dbReference type="Proteomes" id="UP000612585"/>
    </source>
</evidence>
<dbReference type="Proteomes" id="UP000612585">
    <property type="component" value="Unassembled WGS sequence"/>
</dbReference>
<organism evidence="2 3">
    <name type="scientific">Virgisporangium aurantiacum</name>
    <dbReference type="NCBI Taxonomy" id="175570"/>
    <lineage>
        <taxon>Bacteria</taxon>
        <taxon>Bacillati</taxon>
        <taxon>Actinomycetota</taxon>
        <taxon>Actinomycetes</taxon>
        <taxon>Micromonosporales</taxon>
        <taxon>Micromonosporaceae</taxon>
        <taxon>Virgisporangium</taxon>
    </lineage>
</organism>
<dbReference type="Pfam" id="PF06094">
    <property type="entry name" value="GGACT"/>
    <property type="match status" value="1"/>
</dbReference>
<reference evidence="2" key="1">
    <citation type="submission" date="2021-01" db="EMBL/GenBank/DDBJ databases">
        <title>Whole genome shotgun sequence of Virgisporangium aurantiacum NBRC 16421.</title>
        <authorList>
            <person name="Komaki H."/>
            <person name="Tamura T."/>
        </authorList>
    </citation>
    <scope>NUCLEOTIDE SEQUENCE</scope>
    <source>
        <strain evidence="2">NBRC 16421</strain>
    </source>
</reference>
<dbReference type="InterPro" id="IPR036568">
    <property type="entry name" value="GGCT-like_sf"/>
</dbReference>
<dbReference type="InterPro" id="IPR013024">
    <property type="entry name" value="GGCT-like"/>
</dbReference>
<dbReference type="InterPro" id="IPR009288">
    <property type="entry name" value="AIG2-like_dom"/>
</dbReference>
<dbReference type="CDD" id="cd06661">
    <property type="entry name" value="GGCT_like"/>
    <property type="match status" value="1"/>
</dbReference>
<keyword evidence="3" id="KW-1185">Reference proteome</keyword>
<gene>
    <name evidence="2" type="ORF">Vau01_049430</name>
</gene>
<protein>
    <recommendedName>
        <fullName evidence="1">Gamma-glutamylcyclotransferase AIG2-like domain-containing protein</fullName>
    </recommendedName>
</protein>
<dbReference type="AlphaFoldDB" id="A0A8J3Z6R7"/>
<dbReference type="EMBL" id="BOPG01000031">
    <property type="protein sequence ID" value="GIJ57427.1"/>
    <property type="molecule type" value="Genomic_DNA"/>
</dbReference>
<name>A0A8J3Z6R7_9ACTN</name>
<evidence type="ECO:0000259" key="1">
    <source>
        <dbReference type="Pfam" id="PF06094"/>
    </source>
</evidence>
<proteinExistence type="predicted"/>
<comment type="caution">
    <text evidence="2">The sequence shown here is derived from an EMBL/GenBank/DDBJ whole genome shotgun (WGS) entry which is preliminary data.</text>
</comment>